<organism evidence="1 2">
    <name type="scientific">Paenibacillus turicensis</name>
    <dbReference type="NCBI Taxonomy" id="160487"/>
    <lineage>
        <taxon>Bacteria</taxon>
        <taxon>Bacillati</taxon>
        <taxon>Bacillota</taxon>
        <taxon>Bacilli</taxon>
        <taxon>Bacillales</taxon>
        <taxon>Paenibacillaceae</taxon>
        <taxon>Paenibacillus</taxon>
    </lineage>
</organism>
<dbReference type="RefSeq" id="WP_210087137.1">
    <property type="nucleotide sequence ID" value="NZ_JAGGKG010000001.1"/>
</dbReference>
<gene>
    <name evidence="1" type="ORF">J2Z32_000033</name>
</gene>
<evidence type="ECO:0000313" key="1">
    <source>
        <dbReference type="EMBL" id="MBP1903421.1"/>
    </source>
</evidence>
<protein>
    <submittedName>
        <fullName evidence="1">Uncharacterized protein</fullName>
    </submittedName>
</protein>
<evidence type="ECO:0000313" key="2">
    <source>
        <dbReference type="Proteomes" id="UP001519272"/>
    </source>
</evidence>
<name>A0ABS4FLM4_9BACL</name>
<comment type="caution">
    <text evidence="1">The sequence shown here is derived from an EMBL/GenBank/DDBJ whole genome shotgun (WGS) entry which is preliminary data.</text>
</comment>
<proteinExistence type="predicted"/>
<reference evidence="1 2" key="1">
    <citation type="submission" date="2021-03" db="EMBL/GenBank/DDBJ databases">
        <title>Genomic Encyclopedia of Type Strains, Phase IV (KMG-IV): sequencing the most valuable type-strain genomes for metagenomic binning, comparative biology and taxonomic classification.</title>
        <authorList>
            <person name="Goeker M."/>
        </authorList>
    </citation>
    <scope>NUCLEOTIDE SEQUENCE [LARGE SCALE GENOMIC DNA]</scope>
    <source>
        <strain evidence="1 2">DSM 14349</strain>
    </source>
</reference>
<dbReference type="Proteomes" id="UP001519272">
    <property type="component" value="Unassembled WGS sequence"/>
</dbReference>
<accession>A0ABS4FLM4</accession>
<dbReference type="EMBL" id="JAGGKG010000001">
    <property type="protein sequence ID" value="MBP1903421.1"/>
    <property type="molecule type" value="Genomic_DNA"/>
</dbReference>
<sequence length="95" mass="10602">MNQTWITLSMDGVSESKDMALPNNIPLHDLLDLIFSLATGWLPMGIKKEEFNPFISSGDGNWQPISLDATLEELGILDGYCLNLERSHTYSTLSE</sequence>
<keyword evidence="2" id="KW-1185">Reference proteome</keyword>